<proteinExistence type="predicted"/>
<gene>
    <name evidence="1" type="ORF">EJB05_36713</name>
</gene>
<organism evidence="1 2">
    <name type="scientific">Eragrostis curvula</name>
    <name type="common">weeping love grass</name>
    <dbReference type="NCBI Taxonomy" id="38414"/>
    <lineage>
        <taxon>Eukaryota</taxon>
        <taxon>Viridiplantae</taxon>
        <taxon>Streptophyta</taxon>
        <taxon>Embryophyta</taxon>
        <taxon>Tracheophyta</taxon>
        <taxon>Spermatophyta</taxon>
        <taxon>Magnoliopsida</taxon>
        <taxon>Liliopsida</taxon>
        <taxon>Poales</taxon>
        <taxon>Poaceae</taxon>
        <taxon>PACMAD clade</taxon>
        <taxon>Chloridoideae</taxon>
        <taxon>Eragrostideae</taxon>
        <taxon>Eragrostidinae</taxon>
        <taxon>Eragrostis</taxon>
    </lineage>
</organism>
<comment type="caution">
    <text evidence="1">The sequence shown here is derived from an EMBL/GenBank/DDBJ whole genome shotgun (WGS) entry which is preliminary data.</text>
</comment>
<evidence type="ECO:0000313" key="1">
    <source>
        <dbReference type="EMBL" id="TVU20502.1"/>
    </source>
</evidence>
<reference evidence="1 2" key="1">
    <citation type="journal article" date="2019" name="Sci. Rep.">
        <title>A high-quality genome of Eragrostis curvula grass provides insights into Poaceae evolution and supports new strategies to enhance forage quality.</title>
        <authorList>
            <person name="Carballo J."/>
            <person name="Santos B.A.C.M."/>
            <person name="Zappacosta D."/>
            <person name="Garbus I."/>
            <person name="Selva J.P."/>
            <person name="Gallo C.A."/>
            <person name="Diaz A."/>
            <person name="Albertini E."/>
            <person name="Caccamo M."/>
            <person name="Echenique V."/>
        </authorList>
    </citation>
    <scope>NUCLEOTIDE SEQUENCE [LARGE SCALE GENOMIC DNA]</scope>
    <source>
        <strain evidence="2">cv. Victoria</strain>
        <tissue evidence="1">Leaf</tissue>
    </source>
</reference>
<accession>A0A5J9U9U3</accession>
<name>A0A5J9U9U3_9POAL</name>
<sequence>MPVLSFCKSGTTLKYWTMDRQECLQPCSWPSASNRLDLYNQLLAEAPTAAAKGLRTFGKRGTTGFSIVKKRICSSSYRKYKMRHGNGHLQELTASTAFCQRCRMLDIPRNMDDQVIDRT</sequence>
<feature type="non-terminal residue" evidence="1">
    <location>
        <position position="1"/>
    </location>
</feature>
<dbReference type="Proteomes" id="UP000324897">
    <property type="component" value="Chromosome 7"/>
</dbReference>
<protein>
    <submittedName>
        <fullName evidence="1">Uncharacterized protein</fullName>
    </submittedName>
</protein>
<dbReference type="AlphaFoldDB" id="A0A5J9U9U3"/>
<dbReference type="Gramene" id="TVU20502">
    <property type="protein sequence ID" value="TVU20502"/>
    <property type="gene ID" value="EJB05_36713"/>
</dbReference>
<dbReference type="EMBL" id="RWGY01000029">
    <property type="protein sequence ID" value="TVU20502.1"/>
    <property type="molecule type" value="Genomic_DNA"/>
</dbReference>
<evidence type="ECO:0000313" key="2">
    <source>
        <dbReference type="Proteomes" id="UP000324897"/>
    </source>
</evidence>
<keyword evidence="2" id="KW-1185">Reference proteome</keyword>